<dbReference type="EMBL" id="BAAAGE010000006">
    <property type="protein sequence ID" value="GAA0732198.1"/>
    <property type="molecule type" value="Genomic_DNA"/>
</dbReference>
<evidence type="ECO:0000313" key="3">
    <source>
        <dbReference type="Proteomes" id="UP001501758"/>
    </source>
</evidence>
<sequence>MEILKAAMNWAKAEVFSSVFFILFGVIFLCATIGFWQLGKTEFSKAFIIPTLIAGTLLLIIGFGLVYSNKSRIANFPDAYENDAFTFVQSEISRTEKTMKEYQLIVFKVIPIMSIVAALLIIFIDKPGWRVGSMVAIALLAVVVLIDSNANVRIEAYHQQLLQAEKELKN</sequence>
<accession>A0ABN1J8S6</accession>
<keyword evidence="1" id="KW-0472">Membrane</keyword>
<keyword evidence="1" id="KW-0812">Transmembrane</keyword>
<feature type="transmembrane region" description="Helical" evidence="1">
    <location>
        <begin position="15"/>
        <end position="35"/>
    </location>
</feature>
<protein>
    <submittedName>
        <fullName evidence="2">Uncharacterized protein</fullName>
    </submittedName>
</protein>
<feature type="transmembrane region" description="Helical" evidence="1">
    <location>
        <begin position="129"/>
        <end position="146"/>
    </location>
</feature>
<dbReference type="RefSeq" id="WP_343914516.1">
    <property type="nucleotide sequence ID" value="NZ_BAAAGE010000006.1"/>
</dbReference>
<comment type="caution">
    <text evidence="2">The sequence shown here is derived from an EMBL/GenBank/DDBJ whole genome shotgun (WGS) entry which is preliminary data.</text>
</comment>
<dbReference type="Proteomes" id="UP001501758">
    <property type="component" value="Unassembled WGS sequence"/>
</dbReference>
<evidence type="ECO:0000313" key="2">
    <source>
        <dbReference type="EMBL" id="GAA0732198.1"/>
    </source>
</evidence>
<feature type="transmembrane region" description="Helical" evidence="1">
    <location>
        <begin position="47"/>
        <end position="67"/>
    </location>
</feature>
<proteinExistence type="predicted"/>
<reference evidence="2 3" key="1">
    <citation type="journal article" date="2019" name="Int. J. Syst. Evol. Microbiol.">
        <title>The Global Catalogue of Microorganisms (GCM) 10K type strain sequencing project: providing services to taxonomists for standard genome sequencing and annotation.</title>
        <authorList>
            <consortium name="The Broad Institute Genomics Platform"/>
            <consortium name="The Broad Institute Genome Sequencing Center for Infectious Disease"/>
            <person name="Wu L."/>
            <person name="Ma J."/>
        </authorList>
    </citation>
    <scope>NUCLEOTIDE SEQUENCE [LARGE SCALE GENOMIC DNA]</scope>
    <source>
        <strain evidence="2 3">JCM 15974</strain>
    </source>
</reference>
<feature type="transmembrane region" description="Helical" evidence="1">
    <location>
        <begin position="104"/>
        <end position="123"/>
    </location>
</feature>
<keyword evidence="1" id="KW-1133">Transmembrane helix</keyword>
<organism evidence="2 3">
    <name type="scientific">Aquimarina litoralis</name>
    <dbReference type="NCBI Taxonomy" id="584605"/>
    <lineage>
        <taxon>Bacteria</taxon>
        <taxon>Pseudomonadati</taxon>
        <taxon>Bacteroidota</taxon>
        <taxon>Flavobacteriia</taxon>
        <taxon>Flavobacteriales</taxon>
        <taxon>Flavobacteriaceae</taxon>
        <taxon>Aquimarina</taxon>
    </lineage>
</organism>
<keyword evidence="3" id="KW-1185">Reference proteome</keyword>
<name>A0ABN1J8S6_9FLAO</name>
<evidence type="ECO:0000256" key="1">
    <source>
        <dbReference type="SAM" id="Phobius"/>
    </source>
</evidence>
<gene>
    <name evidence="2" type="ORF">GCM10009430_45160</name>
</gene>